<keyword evidence="1" id="KW-0472">Membrane</keyword>
<feature type="transmembrane region" description="Helical" evidence="1">
    <location>
        <begin position="12"/>
        <end position="38"/>
    </location>
</feature>
<dbReference type="EMBL" id="FQTW01000001">
    <property type="protein sequence ID" value="SHE37211.1"/>
    <property type="molecule type" value="Genomic_DNA"/>
</dbReference>
<protein>
    <submittedName>
        <fullName evidence="2">Uncharacterized protein</fullName>
    </submittedName>
</protein>
<reference evidence="2 3" key="1">
    <citation type="submission" date="2016-11" db="EMBL/GenBank/DDBJ databases">
        <authorList>
            <person name="Jaros S."/>
            <person name="Januszkiewicz K."/>
            <person name="Wedrychowicz H."/>
        </authorList>
    </citation>
    <scope>NUCLEOTIDE SEQUENCE [LARGE SCALE GENOMIC DNA]</scope>
    <source>
        <strain evidence="2 3">DSM 25661</strain>
    </source>
</reference>
<proteinExistence type="predicted"/>
<keyword evidence="1" id="KW-1133">Transmembrane helix</keyword>
<dbReference type="Proteomes" id="UP000184462">
    <property type="component" value="Unassembled WGS sequence"/>
</dbReference>
<sequence length="48" mass="5504">MKFNRSTLLYTIAALITIYGLVTGRFIFILLAFPLGLFNYTKDNSDKK</sequence>
<evidence type="ECO:0000256" key="1">
    <source>
        <dbReference type="SAM" id="Phobius"/>
    </source>
</evidence>
<dbReference type="AlphaFoldDB" id="A0A1M4SYD8"/>
<evidence type="ECO:0000313" key="3">
    <source>
        <dbReference type="Proteomes" id="UP000184462"/>
    </source>
</evidence>
<accession>A0A1M4SYD8</accession>
<keyword evidence="1" id="KW-0812">Transmembrane</keyword>
<gene>
    <name evidence="2" type="ORF">SAMN05444278_101390</name>
</gene>
<keyword evidence="3" id="KW-1185">Reference proteome</keyword>
<dbReference type="STRING" id="1155689.SAMN05444278_101390"/>
<name>A0A1M4SYD8_9FLAO</name>
<organism evidence="2 3">
    <name type="scientific">Psychroflexus salarius</name>
    <dbReference type="NCBI Taxonomy" id="1155689"/>
    <lineage>
        <taxon>Bacteria</taxon>
        <taxon>Pseudomonadati</taxon>
        <taxon>Bacteroidota</taxon>
        <taxon>Flavobacteriia</taxon>
        <taxon>Flavobacteriales</taxon>
        <taxon>Flavobacteriaceae</taxon>
        <taxon>Psychroflexus</taxon>
    </lineage>
</organism>
<evidence type="ECO:0000313" key="2">
    <source>
        <dbReference type="EMBL" id="SHE37211.1"/>
    </source>
</evidence>